<dbReference type="EMBL" id="MT898073">
    <property type="protein sequence ID" value="QOS17237.1"/>
    <property type="molecule type" value="Genomic_DNA"/>
</dbReference>
<dbReference type="RefSeq" id="WP_140250457.1">
    <property type="nucleotide sequence ID" value="NZ_JAZGSV010000004.1"/>
</dbReference>
<dbReference type="InterPro" id="IPR001173">
    <property type="entry name" value="Glyco_trans_2-like"/>
</dbReference>
<feature type="domain" description="Glycosyltransferase 2-like" evidence="1">
    <location>
        <begin position="8"/>
        <end position="131"/>
    </location>
</feature>
<reference evidence="2" key="1">
    <citation type="submission" date="2020-08" db="EMBL/GenBank/DDBJ databases">
        <title>Genetic structure, function and evolution of capsule biosynthesis loci in Vibrio parahaemolyticus.</title>
        <authorList>
            <person name="Li L."/>
            <person name="Bian S."/>
        </authorList>
    </citation>
    <scope>NUCLEOTIDE SEQUENCE</scope>
    <source>
        <strain evidence="2">VP12</strain>
    </source>
</reference>
<organism evidence="2">
    <name type="scientific">Vibrio parahaemolyticus</name>
    <dbReference type="NCBI Taxonomy" id="670"/>
    <lineage>
        <taxon>Bacteria</taxon>
        <taxon>Pseudomonadati</taxon>
        <taxon>Pseudomonadota</taxon>
        <taxon>Gammaproteobacteria</taxon>
        <taxon>Vibrionales</taxon>
        <taxon>Vibrionaceae</taxon>
        <taxon>Vibrio</taxon>
    </lineage>
</organism>
<dbReference type="Pfam" id="PF00535">
    <property type="entry name" value="Glycos_transf_2"/>
    <property type="match status" value="1"/>
</dbReference>
<evidence type="ECO:0000313" key="2">
    <source>
        <dbReference type="EMBL" id="QOS17237.1"/>
    </source>
</evidence>
<gene>
    <name evidence="2" type="ORF">VP12_00025</name>
</gene>
<dbReference type="AlphaFoldDB" id="A0A7M1VQE4"/>
<name>A0A7M1VQE4_VIBPH</name>
<sequence>MKETIPICIFGFNRPDLINKLFKSLIECDGAYHYHVYVFVDGARNEKDQIACNEVARVVNRYSNYFSKFEVKCSLENRGLANSLKEGISFALGVYDAVIVLEDDLVLSKDFLTYMNQALNFYECDKRVGSISGFTTELIVSSQYDNYFHPRPCSWGWATWKDRWESCDWDYIPSDFNQKLRLKLSAYKAGQDVYRMYQNQLKGKINSWAIIWTVNHLLNSLYVVYPYKSKVKNVGFGEDATHCRGGNPFPSNFVDSNLRDFDFDKDVTFRKETLKQVNYYHSNIYKILYKLGLN</sequence>
<protein>
    <recommendedName>
        <fullName evidence="1">Glycosyltransferase 2-like domain-containing protein</fullName>
    </recommendedName>
</protein>
<accession>A0A7M1VQE4</accession>
<evidence type="ECO:0000259" key="1">
    <source>
        <dbReference type="Pfam" id="PF00535"/>
    </source>
</evidence>
<dbReference type="SUPFAM" id="SSF53448">
    <property type="entry name" value="Nucleotide-diphospho-sugar transferases"/>
    <property type="match status" value="1"/>
</dbReference>
<dbReference type="InterPro" id="IPR029044">
    <property type="entry name" value="Nucleotide-diphossugar_trans"/>
</dbReference>
<dbReference type="Gene3D" id="3.90.550.10">
    <property type="entry name" value="Spore Coat Polysaccharide Biosynthesis Protein SpsA, Chain A"/>
    <property type="match status" value="1"/>
</dbReference>
<proteinExistence type="predicted"/>